<evidence type="ECO:0000313" key="7">
    <source>
        <dbReference type="Proteomes" id="UP000477911"/>
    </source>
</evidence>
<dbReference type="SUPFAM" id="SSF111369">
    <property type="entry name" value="HlyD-like secretion proteins"/>
    <property type="match status" value="1"/>
</dbReference>
<protein>
    <submittedName>
        <fullName evidence="6">Efflux RND transporter periplasmic adaptor subunit</fullName>
    </submittedName>
</protein>
<accession>A0A6L7G6K1</accession>
<evidence type="ECO:0000256" key="1">
    <source>
        <dbReference type="ARBA" id="ARBA00009477"/>
    </source>
</evidence>
<dbReference type="Gene3D" id="2.40.30.170">
    <property type="match status" value="1"/>
</dbReference>
<dbReference type="GO" id="GO:1990281">
    <property type="term" value="C:efflux pump complex"/>
    <property type="evidence" value="ECO:0007669"/>
    <property type="project" value="TreeGrafter"/>
</dbReference>
<sequence length="269" mass="29001">MPPCRTIFALLPLLLAAPLSAAPLDCVIEPRATVSLTSTEQGRIEAVLVRRGDTVSAGQPLLRLEDRVQQLQLRMAEAKAGSEAELAAARARLKFREEELARAEALFERKAASSTAVEDKRIEVTLSQLALDEAEAGRRRAALERELAQAMLERRVIRSPADGIVLSVEAAAGEYATDTAEMLVLAEMDPLLVEVFVPLDYHDRIAVGDTYEVAQAAPLTGRFSARVRTVDRVFDAASGTFGVQLELPNPGAAIPAGTRCQVDFDAPGQ</sequence>
<feature type="chain" id="PRO_5027048003" evidence="3">
    <location>
        <begin position="22"/>
        <end position="269"/>
    </location>
</feature>
<evidence type="ECO:0000259" key="4">
    <source>
        <dbReference type="Pfam" id="PF25954"/>
    </source>
</evidence>
<dbReference type="Gene3D" id="2.40.50.100">
    <property type="match status" value="1"/>
</dbReference>
<evidence type="ECO:0000256" key="2">
    <source>
        <dbReference type="SAM" id="Coils"/>
    </source>
</evidence>
<dbReference type="RefSeq" id="WP_160896045.1">
    <property type="nucleotide sequence ID" value="NZ_WUMU01000022.1"/>
</dbReference>
<evidence type="ECO:0000259" key="5">
    <source>
        <dbReference type="Pfam" id="PF25984"/>
    </source>
</evidence>
<dbReference type="InterPro" id="IPR006143">
    <property type="entry name" value="RND_pump_MFP"/>
</dbReference>
<evidence type="ECO:0000256" key="3">
    <source>
        <dbReference type="SAM" id="SignalP"/>
    </source>
</evidence>
<dbReference type="AlphaFoldDB" id="A0A6L7G6K1"/>
<feature type="signal peptide" evidence="3">
    <location>
        <begin position="1"/>
        <end position="21"/>
    </location>
</feature>
<feature type="coiled-coil region" evidence="2">
    <location>
        <begin position="61"/>
        <end position="106"/>
    </location>
</feature>
<comment type="similarity">
    <text evidence="1">Belongs to the membrane fusion protein (MFP) (TC 8.A.1) family.</text>
</comment>
<dbReference type="GO" id="GO:0015562">
    <property type="term" value="F:efflux transmembrane transporter activity"/>
    <property type="evidence" value="ECO:0007669"/>
    <property type="project" value="TreeGrafter"/>
</dbReference>
<evidence type="ECO:0000313" key="6">
    <source>
        <dbReference type="EMBL" id="MXN19924.1"/>
    </source>
</evidence>
<reference evidence="6 7" key="1">
    <citation type="submission" date="2019-12" db="EMBL/GenBank/DDBJ databases">
        <authorList>
            <person name="Li M."/>
        </authorList>
    </citation>
    <scope>NUCLEOTIDE SEQUENCE [LARGE SCALE GENOMIC DNA]</scope>
    <source>
        <strain evidence="6 7">GBMRC 2024</strain>
    </source>
</reference>
<feature type="domain" description="YknX-like barrel-sandwich hybrid" evidence="5">
    <location>
        <begin position="37"/>
        <end position="180"/>
    </location>
</feature>
<dbReference type="PANTHER" id="PTHR30469">
    <property type="entry name" value="MULTIDRUG RESISTANCE PROTEIN MDTA"/>
    <property type="match status" value="1"/>
</dbReference>
<dbReference type="Pfam" id="PF25954">
    <property type="entry name" value="Beta-barrel_RND_2"/>
    <property type="match status" value="1"/>
</dbReference>
<gene>
    <name evidence="6" type="ORF">GR170_18985</name>
</gene>
<name>A0A6L7G6K1_9RHOB</name>
<keyword evidence="7" id="KW-1185">Reference proteome</keyword>
<dbReference type="Proteomes" id="UP000477911">
    <property type="component" value="Unassembled WGS sequence"/>
</dbReference>
<dbReference type="Pfam" id="PF25984">
    <property type="entry name" value="BSH_YknX"/>
    <property type="match status" value="1"/>
</dbReference>
<dbReference type="NCBIfam" id="TIGR01730">
    <property type="entry name" value="RND_mfp"/>
    <property type="match status" value="1"/>
</dbReference>
<dbReference type="InterPro" id="IPR058639">
    <property type="entry name" value="BSH_YknX-like"/>
</dbReference>
<dbReference type="Gene3D" id="1.10.287.470">
    <property type="entry name" value="Helix hairpin bin"/>
    <property type="match status" value="1"/>
</dbReference>
<dbReference type="PANTHER" id="PTHR30469:SF15">
    <property type="entry name" value="HLYD FAMILY OF SECRETION PROTEINS"/>
    <property type="match status" value="1"/>
</dbReference>
<feature type="domain" description="CusB-like beta-barrel" evidence="4">
    <location>
        <begin position="194"/>
        <end position="266"/>
    </location>
</feature>
<keyword evidence="3" id="KW-0732">Signal</keyword>
<proteinExistence type="inferred from homology"/>
<organism evidence="6 7">
    <name type="scientific">Pseudooceanicola albus</name>
    <dbReference type="NCBI Taxonomy" id="2692189"/>
    <lineage>
        <taxon>Bacteria</taxon>
        <taxon>Pseudomonadati</taxon>
        <taxon>Pseudomonadota</taxon>
        <taxon>Alphaproteobacteria</taxon>
        <taxon>Rhodobacterales</taxon>
        <taxon>Paracoccaceae</taxon>
        <taxon>Pseudooceanicola</taxon>
    </lineage>
</organism>
<keyword evidence="2" id="KW-0175">Coiled coil</keyword>
<dbReference type="EMBL" id="WUMU01000022">
    <property type="protein sequence ID" value="MXN19924.1"/>
    <property type="molecule type" value="Genomic_DNA"/>
</dbReference>
<dbReference type="InterPro" id="IPR058792">
    <property type="entry name" value="Beta-barrel_RND_2"/>
</dbReference>
<comment type="caution">
    <text evidence="6">The sequence shown here is derived from an EMBL/GenBank/DDBJ whole genome shotgun (WGS) entry which is preliminary data.</text>
</comment>